<evidence type="ECO:0000256" key="1">
    <source>
        <dbReference type="ARBA" id="ARBA00006484"/>
    </source>
</evidence>
<accession>A0ABS5APX8</accession>
<dbReference type="Proteomes" id="UP001519363">
    <property type="component" value="Unassembled WGS sequence"/>
</dbReference>
<keyword evidence="4" id="KW-1185">Reference proteome</keyword>
<dbReference type="SMART" id="SM00822">
    <property type="entry name" value="PKS_KR"/>
    <property type="match status" value="1"/>
</dbReference>
<dbReference type="EMBL" id="JAGIOO010000001">
    <property type="protein sequence ID" value="MBP2478628.1"/>
    <property type="molecule type" value="Genomic_DNA"/>
</dbReference>
<dbReference type="InterPro" id="IPR002347">
    <property type="entry name" value="SDR_fam"/>
</dbReference>
<dbReference type="SUPFAM" id="SSF51735">
    <property type="entry name" value="NAD(P)-binding Rossmann-fold domains"/>
    <property type="match status" value="1"/>
</dbReference>
<name>A0ABS5APX8_9PSEU</name>
<feature type="domain" description="Ketoreductase" evidence="2">
    <location>
        <begin position="9"/>
        <end position="209"/>
    </location>
</feature>
<comment type="similarity">
    <text evidence="1">Belongs to the short-chain dehydrogenases/reductases (SDR) family.</text>
</comment>
<dbReference type="PANTHER" id="PTHR42879">
    <property type="entry name" value="3-OXOACYL-(ACYL-CARRIER-PROTEIN) REDUCTASE"/>
    <property type="match status" value="1"/>
</dbReference>
<organism evidence="3 4">
    <name type="scientific">Crossiella equi</name>
    <dbReference type="NCBI Taxonomy" id="130796"/>
    <lineage>
        <taxon>Bacteria</taxon>
        <taxon>Bacillati</taxon>
        <taxon>Actinomycetota</taxon>
        <taxon>Actinomycetes</taxon>
        <taxon>Pseudonocardiales</taxon>
        <taxon>Pseudonocardiaceae</taxon>
        <taxon>Crossiella</taxon>
    </lineage>
</organism>
<dbReference type="InterPro" id="IPR050259">
    <property type="entry name" value="SDR"/>
</dbReference>
<dbReference type="InterPro" id="IPR020904">
    <property type="entry name" value="Sc_DH/Rdtase_CS"/>
</dbReference>
<dbReference type="CDD" id="cd05233">
    <property type="entry name" value="SDR_c"/>
    <property type="match status" value="1"/>
</dbReference>
<dbReference type="InterPro" id="IPR057326">
    <property type="entry name" value="KR_dom"/>
</dbReference>
<dbReference type="PRINTS" id="PR00080">
    <property type="entry name" value="SDRFAMILY"/>
</dbReference>
<dbReference type="Gene3D" id="3.40.50.720">
    <property type="entry name" value="NAD(P)-binding Rossmann-like Domain"/>
    <property type="match status" value="1"/>
</dbReference>
<evidence type="ECO:0000313" key="3">
    <source>
        <dbReference type="EMBL" id="MBP2478628.1"/>
    </source>
</evidence>
<protein>
    <submittedName>
        <fullName evidence="3">NAD(P)-dependent dehydrogenase (Short-subunit alcohol dehydrogenase family)</fullName>
    </submittedName>
</protein>
<dbReference type="PRINTS" id="PR00081">
    <property type="entry name" value="GDHRDH"/>
</dbReference>
<proteinExistence type="inferred from homology"/>
<dbReference type="RefSeq" id="WP_086789035.1">
    <property type="nucleotide sequence ID" value="NZ_JAGIOO010000001.1"/>
</dbReference>
<evidence type="ECO:0000259" key="2">
    <source>
        <dbReference type="SMART" id="SM00822"/>
    </source>
</evidence>
<dbReference type="Pfam" id="PF13561">
    <property type="entry name" value="adh_short_C2"/>
    <property type="match status" value="1"/>
</dbReference>
<sequence length="273" mass="29045">MDYQDFTDKIVLVIGGARGIGAGVVRAFAGRGATVVVADTDTLPSAVNHYRATATTGFAEAQELAAKLVAEGLPVTAECVNASDEHQVVALYQRLAERFGRLDVVVNAFGVTHVSPVEKMELAQFQQIVSGNLDGVFLSCKHALPLLRANGGGAIVNFSSVSGKSGFAKVAHYCAAKAGVIGFSNSLALEVAKDGITVNSVCPGIVRSNMWQYLFSEFQRPTENEEEFWDRMRSMIPQKQFQEPEDIAEGVVFLASSPRVTGQALGVDGGMTA</sequence>
<dbReference type="PANTHER" id="PTHR42879:SF2">
    <property type="entry name" value="3-OXOACYL-[ACYL-CARRIER-PROTEIN] REDUCTASE FABG"/>
    <property type="match status" value="1"/>
</dbReference>
<comment type="caution">
    <text evidence="3">The sequence shown here is derived from an EMBL/GenBank/DDBJ whole genome shotgun (WGS) entry which is preliminary data.</text>
</comment>
<evidence type="ECO:0000313" key="4">
    <source>
        <dbReference type="Proteomes" id="UP001519363"/>
    </source>
</evidence>
<dbReference type="PROSITE" id="PS00061">
    <property type="entry name" value="ADH_SHORT"/>
    <property type="match status" value="1"/>
</dbReference>
<reference evidence="3 4" key="1">
    <citation type="submission" date="2021-03" db="EMBL/GenBank/DDBJ databases">
        <title>Sequencing the genomes of 1000 actinobacteria strains.</title>
        <authorList>
            <person name="Klenk H.-P."/>
        </authorList>
    </citation>
    <scope>NUCLEOTIDE SEQUENCE [LARGE SCALE GENOMIC DNA]</scope>
    <source>
        <strain evidence="3 4">DSM 44580</strain>
    </source>
</reference>
<gene>
    <name evidence="3" type="ORF">JOF53_007500</name>
</gene>
<dbReference type="InterPro" id="IPR036291">
    <property type="entry name" value="NAD(P)-bd_dom_sf"/>
</dbReference>